<keyword evidence="2 6" id="KW-0812">Transmembrane</keyword>
<dbReference type="PANTHER" id="PTHR23507:SF1">
    <property type="entry name" value="FI18259P1-RELATED"/>
    <property type="match status" value="1"/>
</dbReference>
<feature type="compositionally biased region" description="Basic residues" evidence="5">
    <location>
        <begin position="686"/>
        <end position="698"/>
    </location>
</feature>
<feature type="transmembrane region" description="Helical" evidence="6">
    <location>
        <begin position="281"/>
        <end position="304"/>
    </location>
</feature>
<gene>
    <name evidence="7" type="ORF">SCHCODRAFT_258951</name>
</gene>
<feature type="compositionally biased region" description="Low complexity" evidence="5">
    <location>
        <begin position="575"/>
        <end position="586"/>
    </location>
</feature>
<protein>
    <recommendedName>
        <fullName evidence="9">Major facilitator superfamily (MFS) profile domain-containing protein</fullName>
    </recommendedName>
</protein>
<dbReference type="OrthoDB" id="3026777at2759"/>
<feature type="transmembrane region" description="Helical" evidence="6">
    <location>
        <begin position="243"/>
        <end position="261"/>
    </location>
</feature>
<evidence type="ECO:0000313" key="7">
    <source>
        <dbReference type="EMBL" id="EFI91370.1"/>
    </source>
</evidence>
<reference evidence="7 8" key="1">
    <citation type="journal article" date="2010" name="Nat. Biotechnol.">
        <title>Genome sequence of the model mushroom Schizophyllum commune.</title>
        <authorList>
            <person name="Ohm R.A."/>
            <person name="de Jong J.F."/>
            <person name="Lugones L.G."/>
            <person name="Aerts A."/>
            <person name="Kothe E."/>
            <person name="Stajich J.E."/>
            <person name="de Vries R.P."/>
            <person name="Record E."/>
            <person name="Levasseur A."/>
            <person name="Baker S.E."/>
            <person name="Bartholomew K.A."/>
            <person name="Coutinho P.M."/>
            <person name="Erdmann S."/>
            <person name="Fowler T.J."/>
            <person name="Gathman A.C."/>
            <person name="Lombard V."/>
            <person name="Henrissat B."/>
            <person name="Knabe N."/>
            <person name="Kuees U."/>
            <person name="Lilly W.W."/>
            <person name="Lindquist E."/>
            <person name="Lucas S."/>
            <person name="Magnuson J.K."/>
            <person name="Piumi F."/>
            <person name="Raudaskoski M."/>
            <person name="Salamov A."/>
            <person name="Schmutz J."/>
            <person name="Schwarze F.W.M.R."/>
            <person name="vanKuyk P.A."/>
            <person name="Horton J.S."/>
            <person name="Grigoriev I.V."/>
            <person name="Woesten H.A.B."/>
        </authorList>
    </citation>
    <scope>NUCLEOTIDE SEQUENCE [LARGE SCALE GENOMIC DNA]</scope>
    <source>
        <strain evidence="8">H4-8 / FGSC 9210</strain>
    </source>
</reference>
<name>D8QLM4_SCHCM</name>
<dbReference type="InterPro" id="IPR036259">
    <property type="entry name" value="MFS_trans_sf"/>
</dbReference>
<feature type="transmembrane region" description="Helical" evidence="6">
    <location>
        <begin position="356"/>
        <end position="375"/>
    </location>
</feature>
<keyword evidence="8" id="KW-1185">Reference proteome</keyword>
<dbReference type="KEGG" id="scm:SCHCO_02558806"/>
<evidence type="ECO:0008006" key="9">
    <source>
        <dbReference type="Google" id="ProtNLM"/>
    </source>
</evidence>
<keyword evidence="4 6" id="KW-0472">Membrane</keyword>
<feature type="transmembrane region" description="Helical" evidence="6">
    <location>
        <begin position="387"/>
        <end position="406"/>
    </location>
</feature>
<dbReference type="InParanoid" id="D8QLM4"/>
<dbReference type="VEuPathDB" id="FungiDB:SCHCODRAFT_02558806"/>
<dbReference type="OMA" id="ALCIMQS"/>
<evidence type="ECO:0000256" key="1">
    <source>
        <dbReference type="ARBA" id="ARBA00004141"/>
    </source>
</evidence>
<feature type="compositionally biased region" description="Low complexity" evidence="5">
    <location>
        <begin position="23"/>
        <end position="34"/>
    </location>
</feature>
<comment type="subcellular location">
    <subcellularLocation>
        <location evidence="1">Membrane</location>
        <topology evidence="1">Multi-pass membrane protein</topology>
    </subcellularLocation>
</comment>
<dbReference type="FunCoup" id="D8QLM4">
    <property type="interactions" value="24"/>
</dbReference>
<dbReference type="Gene3D" id="1.20.1250.20">
    <property type="entry name" value="MFS general substrate transporter like domains"/>
    <property type="match status" value="1"/>
</dbReference>
<feature type="transmembrane region" description="Helical" evidence="6">
    <location>
        <begin position="606"/>
        <end position="630"/>
    </location>
</feature>
<evidence type="ECO:0000256" key="4">
    <source>
        <dbReference type="ARBA" id="ARBA00023136"/>
    </source>
</evidence>
<accession>D8QLM4</accession>
<evidence type="ECO:0000256" key="6">
    <source>
        <dbReference type="SAM" id="Phobius"/>
    </source>
</evidence>
<dbReference type="SUPFAM" id="SSF103473">
    <property type="entry name" value="MFS general substrate transporter"/>
    <property type="match status" value="1"/>
</dbReference>
<dbReference type="Proteomes" id="UP000007431">
    <property type="component" value="Unassembled WGS sequence"/>
</dbReference>
<dbReference type="GO" id="GO:0022857">
    <property type="term" value="F:transmembrane transporter activity"/>
    <property type="evidence" value="ECO:0007669"/>
    <property type="project" value="InterPro"/>
</dbReference>
<feature type="region of interest" description="Disordered" evidence="5">
    <location>
        <begin position="673"/>
        <end position="724"/>
    </location>
</feature>
<dbReference type="InterPro" id="IPR011701">
    <property type="entry name" value="MFS"/>
</dbReference>
<dbReference type="PANTHER" id="PTHR23507">
    <property type="entry name" value="ZGC:174356"/>
    <property type="match status" value="1"/>
</dbReference>
<feature type="transmembrane region" description="Helical" evidence="6">
    <location>
        <begin position="313"/>
        <end position="336"/>
    </location>
</feature>
<dbReference type="EMBL" id="GL377318">
    <property type="protein sequence ID" value="EFI91370.1"/>
    <property type="molecule type" value="Genomic_DNA"/>
</dbReference>
<feature type="transmembrane region" description="Helical" evidence="6">
    <location>
        <begin position="636"/>
        <end position="659"/>
    </location>
</feature>
<evidence type="ECO:0000256" key="3">
    <source>
        <dbReference type="ARBA" id="ARBA00022989"/>
    </source>
</evidence>
<feature type="region of interest" description="Disordered" evidence="5">
    <location>
        <begin position="23"/>
        <end position="53"/>
    </location>
</feature>
<feature type="transmembrane region" description="Helical" evidence="6">
    <location>
        <begin position="200"/>
        <end position="222"/>
    </location>
</feature>
<dbReference type="AlphaFoldDB" id="D8QLM4"/>
<evidence type="ECO:0000256" key="5">
    <source>
        <dbReference type="SAM" id="MobiDB-lite"/>
    </source>
</evidence>
<evidence type="ECO:0000313" key="8">
    <source>
        <dbReference type="Proteomes" id="UP000007431"/>
    </source>
</evidence>
<keyword evidence="3 6" id="KW-1133">Transmembrane helix</keyword>
<sequence length="749" mass="78118">MSRTESVAGDPVLGSDVAVLVSPSRSRAASRMPSFLSEPSTPSESDPLLGGQPQKKPFYRPRPLWLVPFALTAAISRGMTLAPRVQVFTQLSCNTILHQDSTSLDQFYQSAYTPAQNHTPSYSPLIWKNVDSPPYAIFVESDDVDVSSAVPRSFCTSDPRVQRGAARMQTIMMTTMGFLSALTTGWWGHFGERHGRTKVLALSLFGMLLTDIVFILVGTSVFKATVRDDSIFSFLTSHTVSRALLLLVPALEGALGGYATIQSQSSAYISDCTSPGSRSHIFSRFTGVFFLGVCFGPSIGGAIIRATGDVTKVFWVTASASLLNVLLVGCVFPESLGEEKREKARAAYFAPHASAGPLHGITSALAVFLPVKVVDVTSGSLRPRRDWSLTVLAGALFLFLLSTGIYQLKYLYAEHVYGWGAEQLSYYISMLGGTRAIVLLLIMPMAISLFKPKPAAAAAIAGKKAKPTPASLATEIKFDLNLARVSVSLDIISNVLVCLLPMPNYDTHESVPELLSASSAASGTTGRQAEILFALASAITSFGGCAVPAVQSLALCILQARALLAESAGTAASASAAGTSSSSDDANPGTTPTAAPSGEDGNVGRVFGALAVLQAAGQMILGPLLFGMVYSETVASYPQAIFVVATGALGGALALLLLVRSPLRGVGQAAKAGVQTGGAGGANGKGKGKVSPKGKAKGKGRDEEVRRGRSRASKDLNGGALPAATYGSVPTLRVIQEGQAGPSGAARSA</sequence>
<feature type="transmembrane region" description="Helical" evidence="6">
    <location>
        <begin position="426"/>
        <end position="450"/>
    </location>
</feature>
<feature type="region of interest" description="Disordered" evidence="5">
    <location>
        <begin position="575"/>
        <end position="600"/>
    </location>
</feature>
<evidence type="ECO:0000256" key="2">
    <source>
        <dbReference type="ARBA" id="ARBA00022692"/>
    </source>
</evidence>
<dbReference type="eggNOG" id="KOG2816">
    <property type="taxonomic scope" value="Eukaryota"/>
</dbReference>
<dbReference type="GO" id="GO:0016020">
    <property type="term" value="C:membrane"/>
    <property type="evidence" value="ECO:0007669"/>
    <property type="project" value="UniProtKB-SubCell"/>
</dbReference>
<feature type="transmembrane region" description="Helical" evidence="6">
    <location>
        <begin position="170"/>
        <end position="188"/>
    </location>
</feature>
<dbReference type="Pfam" id="PF07690">
    <property type="entry name" value="MFS_1"/>
    <property type="match status" value="1"/>
</dbReference>
<dbReference type="GeneID" id="9596557"/>
<dbReference type="HOGENOM" id="CLU_017517_1_0_1"/>
<organism evidence="8">
    <name type="scientific">Schizophyllum commune (strain H4-8 / FGSC 9210)</name>
    <name type="common">Split gill fungus</name>
    <dbReference type="NCBI Taxonomy" id="578458"/>
    <lineage>
        <taxon>Eukaryota</taxon>
        <taxon>Fungi</taxon>
        <taxon>Dikarya</taxon>
        <taxon>Basidiomycota</taxon>
        <taxon>Agaricomycotina</taxon>
        <taxon>Agaricomycetes</taxon>
        <taxon>Agaricomycetidae</taxon>
        <taxon>Agaricales</taxon>
        <taxon>Schizophyllaceae</taxon>
        <taxon>Schizophyllum</taxon>
    </lineage>
</organism>
<proteinExistence type="predicted"/>
<feature type="compositionally biased region" description="Gly residues" evidence="5">
    <location>
        <begin position="675"/>
        <end position="685"/>
    </location>
</feature>